<dbReference type="Proteomes" id="UP000297295">
    <property type="component" value="Unassembled WGS sequence"/>
</dbReference>
<dbReference type="SMART" id="SM00829">
    <property type="entry name" value="PKS_ER"/>
    <property type="match status" value="1"/>
</dbReference>
<dbReference type="AlphaFoldDB" id="A0A4E0Q715"/>
<dbReference type="SUPFAM" id="SSF51735">
    <property type="entry name" value="NAD(P)-binding Rossmann-fold domains"/>
    <property type="match status" value="1"/>
</dbReference>
<dbReference type="EMBL" id="PGGK01000003">
    <property type="protein sequence ID" value="TGC10583.1"/>
    <property type="molecule type" value="Genomic_DNA"/>
</dbReference>
<dbReference type="SUPFAM" id="SSF50129">
    <property type="entry name" value="GroES-like"/>
    <property type="match status" value="1"/>
</dbReference>
<name>A0A4E0Q715_9EURY</name>
<dbReference type="Pfam" id="PF13602">
    <property type="entry name" value="ADH_zinc_N_2"/>
    <property type="match status" value="1"/>
</dbReference>
<dbReference type="InterPro" id="IPR013154">
    <property type="entry name" value="ADH-like_N"/>
</dbReference>
<evidence type="ECO:0000256" key="1">
    <source>
        <dbReference type="ARBA" id="ARBA00023002"/>
    </source>
</evidence>
<dbReference type="Pfam" id="PF08240">
    <property type="entry name" value="ADH_N"/>
    <property type="match status" value="1"/>
</dbReference>
<evidence type="ECO:0000313" key="4">
    <source>
        <dbReference type="Proteomes" id="UP000297295"/>
    </source>
</evidence>
<reference evidence="3 4" key="1">
    <citation type="submission" date="2017-11" db="EMBL/GenBank/DDBJ databases">
        <title>Isolation and Characterization of Methanogenic Archaea from Saline Meromictic Lake at Siberia.</title>
        <authorList>
            <person name="Shen Y."/>
            <person name="Huang H.-H."/>
            <person name="Lai M.-C."/>
            <person name="Chen S.-C."/>
        </authorList>
    </citation>
    <scope>NUCLEOTIDE SEQUENCE [LARGE SCALE GENOMIC DNA]</scope>
    <source>
        <strain evidence="3 4">SY-01</strain>
    </source>
</reference>
<dbReference type="GO" id="GO:0030554">
    <property type="term" value="F:adenyl nucleotide binding"/>
    <property type="evidence" value="ECO:0007669"/>
    <property type="project" value="UniProtKB-ARBA"/>
</dbReference>
<dbReference type="PANTHER" id="PTHR11695:SF294">
    <property type="entry name" value="RETICULON-4-INTERACTING PROTEIN 1, MITOCHONDRIAL"/>
    <property type="match status" value="1"/>
</dbReference>
<keyword evidence="1" id="KW-0560">Oxidoreductase</keyword>
<feature type="domain" description="Enoyl reductase (ER)" evidence="2">
    <location>
        <begin position="15"/>
        <end position="312"/>
    </location>
</feature>
<dbReference type="Gene3D" id="3.90.180.10">
    <property type="entry name" value="Medium-chain alcohol dehydrogenases, catalytic domain"/>
    <property type="match status" value="1"/>
</dbReference>
<dbReference type="PANTHER" id="PTHR11695">
    <property type="entry name" value="ALCOHOL DEHYDROGENASE RELATED"/>
    <property type="match status" value="1"/>
</dbReference>
<dbReference type="Gene3D" id="3.40.50.720">
    <property type="entry name" value="NAD(P)-binding Rossmann-like Domain"/>
    <property type="match status" value="1"/>
</dbReference>
<dbReference type="PROSITE" id="PS01162">
    <property type="entry name" value="QOR_ZETA_CRYSTAL"/>
    <property type="match status" value="1"/>
</dbReference>
<keyword evidence="4" id="KW-1185">Reference proteome</keyword>
<dbReference type="CDD" id="cd05289">
    <property type="entry name" value="MDR_like_2"/>
    <property type="match status" value="1"/>
</dbReference>
<gene>
    <name evidence="3" type="ORF">CUN85_03570</name>
</gene>
<comment type="caution">
    <text evidence="3">The sequence shown here is derived from an EMBL/GenBank/DDBJ whole genome shotgun (WGS) entry which is preliminary data.</text>
</comment>
<dbReference type="GO" id="GO:0016616">
    <property type="term" value="F:oxidoreductase activity, acting on the CH-OH group of donors, NAD or NADP as acceptor"/>
    <property type="evidence" value="ECO:0007669"/>
    <property type="project" value="UniProtKB-ARBA"/>
</dbReference>
<evidence type="ECO:0000259" key="2">
    <source>
        <dbReference type="SMART" id="SM00829"/>
    </source>
</evidence>
<dbReference type="GO" id="GO:0044281">
    <property type="term" value="P:small molecule metabolic process"/>
    <property type="evidence" value="ECO:0007669"/>
    <property type="project" value="UniProtKB-ARBA"/>
</dbReference>
<dbReference type="InterPro" id="IPR002364">
    <property type="entry name" value="Quin_OxRdtase/zeta-crystal_CS"/>
</dbReference>
<organism evidence="3 4">
    <name type="scientific">Methanolobus halotolerans</name>
    <dbReference type="NCBI Taxonomy" id="2052935"/>
    <lineage>
        <taxon>Archaea</taxon>
        <taxon>Methanobacteriati</taxon>
        <taxon>Methanobacteriota</taxon>
        <taxon>Stenosarchaea group</taxon>
        <taxon>Methanomicrobia</taxon>
        <taxon>Methanosarcinales</taxon>
        <taxon>Methanosarcinaceae</taxon>
        <taxon>Methanolobus</taxon>
    </lineage>
</organism>
<dbReference type="InterPro" id="IPR036291">
    <property type="entry name" value="NAD(P)-bd_dom_sf"/>
</dbReference>
<dbReference type="GO" id="GO:0043168">
    <property type="term" value="F:anion binding"/>
    <property type="evidence" value="ECO:0007669"/>
    <property type="project" value="UniProtKB-ARBA"/>
</dbReference>
<sequence>MEGVTVKAVQIKEYGKDIEINQEVKVPEISSGKVLVKVHAAGVNPVDWKITEGYMSQGKKLNSPMTLGGDFTGTVTDVGEGVTEYDKGDNVYGSGAVRMGGSGAYAEYLSADAGQISKKPAKANNIEAAALPLVGVSAWDVISNKIDLREGQKILIHGGSGGIGSIAIQVAKYLGAYVATTARKDKADYLKEIGADEIIDYKNERFEDRLHDYDAVFDTVGGDTYKRSFRILKKGGIIVSMLEEPDKELMDKYHVNAMGQFTRINSAILEKLAELFDKGIIKVNVDKVFPLDKAGQALEYQRNNSVKGKVVIEID</sequence>
<proteinExistence type="predicted"/>
<dbReference type="GO" id="GO:0008270">
    <property type="term" value="F:zinc ion binding"/>
    <property type="evidence" value="ECO:0007669"/>
    <property type="project" value="InterPro"/>
</dbReference>
<dbReference type="InterPro" id="IPR020843">
    <property type="entry name" value="ER"/>
</dbReference>
<protein>
    <submittedName>
        <fullName evidence="3">NADPH:quinone reductase</fullName>
    </submittedName>
</protein>
<accession>A0A4E0Q715</accession>
<dbReference type="InterPro" id="IPR011032">
    <property type="entry name" value="GroES-like_sf"/>
</dbReference>
<dbReference type="InterPro" id="IPR050700">
    <property type="entry name" value="YIM1/Zinc_Alcohol_DH_Fams"/>
</dbReference>
<evidence type="ECO:0000313" key="3">
    <source>
        <dbReference type="EMBL" id="TGC10583.1"/>
    </source>
</evidence>